<evidence type="ECO:0000313" key="1">
    <source>
        <dbReference type="EMBL" id="KAH7977599.1"/>
    </source>
</evidence>
<comment type="caution">
    <text evidence="1">The sequence shown here is derived from an EMBL/GenBank/DDBJ whole genome shotgun (WGS) entry which is preliminary data.</text>
</comment>
<dbReference type="Proteomes" id="UP000821865">
    <property type="component" value="Chromosome 1"/>
</dbReference>
<gene>
    <name evidence="1" type="ORF">HPB49_002946</name>
</gene>
<sequence length="359" mass="40205">MAWSVSILDESGEFHPQKGSVFRIAVARSNLTFQCGGLDFSRMSATAVNTSADGSAISAKGKSARFAAVRSVQIYEEAAETTEATMAAILESFDHAFLRDDDLPDAAAEAGGQQQQPRCQFIDVGCGPGTFTLKQLLPRLPSRCQRLVAVDNSEAMLDFAREHRADPRIEYRTLDLAAEVDVARFVREHGRFQRVYSFLAIHWTADQRSAMRNIETLMAPGGECFLVFSDNIVLFDIFKAMMTQPRWAKYSDRLKPYIPETAGMKDIRSLRSHLASIVSATNLIPLACEVFRTKAIMKLSRDISPDFFVLLNPVYPLLEEAEKAELKKFTLDFVRKHSTTGDPYKEQIMLVIHAYKSTN</sequence>
<accession>A0ACB8DSV5</accession>
<proteinExistence type="predicted"/>
<protein>
    <submittedName>
        <fullName evidence="1">Uncharacterized protein</fullName>
    </submittedName>
</protein>
<organism evidence="1 2">
    <name type="scientific">Dermacentor silvarum</name>
    <name type="common">Tick</name>
    <dbReference type="NCBI Taxonomy" id="543639"/>
    <lineage>
        <taxon>Eukaryota</taxon>
        <taxon>Metazoa</taxon>
        <taxon>Ecdysozoa</taxon>
        <taxon>Arthropoda</taxon>
        <taxon>Chelicerata</taxon>
        <taxon>Arachnida</taxon>
        <taxon>Acari</taxon>
        <taxon>Parasitiformes</taxon>
        <taxon>Ixodida</taxon>
        <taxon>Ixodoidea</taxon>
        <taxon>Ixodidae</taxon>
        <taxon>Rhipicephalinae</taxon>
        <taxon>Dermacentor</taxon>
    </lineage>
</organism>
<keyword evidence="2" id="KW-1185">Reference proteome</keyword>
<evidence type="ECO:0000313" key="2">
    <source>
        <dbReference type="Proteomes" id="UP000821865"/>
    </source>
</evidence>
<name>A0ACB8DSV5_DERSI</name>
<reference evidence="1" key="1">
    <citation type="submission" date="2020-05" db="EMBL/GenBank/DDBJ databases">
        <title>Large-scale comparative analyses of tick genomes elucidate their genetic diversity and vector capacities.</title>
        <authorList>
            <person name="Jia N."/>
            <person name="Wang J."/>
            <person name="Shi W."/>
            <person name="Du L."/>
            <person name="Sun Y."/>
            <person name="Zhan W."/>
            <person name="Jiang J."/>
            <person name="Wang Q."/>
            <person name="Zhang B."/>
            <person name="Ji P."/>
            <person name="Sakyi L.B."/>
            <person name="Cui X."/>
            <person name="Yuan T."/>
            <person name="Jiang B."/>
            <person name="Yang W."/>
            <person name="Lam T.T.-Y."/>
            <person name="Chang Q."/>
            <person name="Ding S."/>
            <person name="Wang X."/>
            <person name="Zhu J."/>
            <person name="Ruan X."/>
            <person name="Zhao L."/>
            <person name="Wei J."/>
            <person name="Que T."/>
            <person name="Du C."/>
            <person name="Cheng J."/>
            <person name="Dai P."/>
            <person name="Han X."/>
            <person name="Huang E."/>
            <person name="Gao Y."/>
            <person name="Liu J."/>
            <person name="Shao H."/>
            <person name="Ye R."/>
            <person name="Li L."/>
            <person name="Wei W."/>
            <person name="Wang X."/>
            <person name="Wang C."/>
            <person name="Yang T."/>
            <person name="Huo Q."/>
            <person name="Li W."/>
            <person name="Guo W."/>
            <person name="Chen H."/>
            <person name="Zhou L."/>
            <person name="Ni X."/>
            <person name="Tian J."/>
            <person name="Zhou Y."/>
            <person name="Sheng Y."/>
            <person name="Liu T."/>
            <person name="Pan Y."/>
            <person name="Xia L."/>
            <person name="Li J."/>
            <person name="Zhao F."/>
            <person name="Cao W."/>
        </authorList>
    </citation>
    <scope>NUCLEOTIDE SEQUENCE</scope>
    <source>
        <strain evidence="1">Dsil-2018</strain>
    </source>
</reference>
<dbReference type="EMBL" id="CM023470">
    <property type="protein sequence ID" value="KAH7977599.1"/>
    <property type="molecule type" value="Genomic_DNA"/>
</dbReference>